<dbReference type="Proteomes" id="UP001154282">
    <property type="component" value="Unassembled WGS sequence"/>
</dbReference>
<dbReference type="EMBL" id="CAMGYJ010000008">
    <property type="protein sequence ID" value="CAI0463880.1"/>
    <property type="molecule type" value="Genomic_DNA"/>
</dbReference>
<gene>
    <name evidence="2" type="ORF">LITE_LOCUS35935</name>
</gene>
<evidence type="ECO:0000313" key="2">
    <source>
        <dbReference type="EMBL" id="CAI0463880.1"/>
    </source>
</evidence>
<dbReference type="AlphaFoldDB" id="A0AAV0NZA8"/>
<feature type="region of interest" description="Disordered" evidence="1">
    <location>
        <begin position="79"/>
        <end position="107"/>
    </location>
</feature>
<sequence>MLLDSDSEQGIREVGSEELLRESKVKSSSSKNASSEAVDVSQGKVEVQKGDSRLEVIRGRSSKAKGKKVKDFVKIFNQEVKKPDAMKGKPQKKPEKKKREDRFQDSG</sequence>
<reference evidence="2" key="1">
    <citation type="submission" date="2022-08" db="EMBL/GenBank/DDBJ databases">
        <authorList>
            <person name="Gutierrez-Valencia J."/>
        </authorList>
    </citation>
    <scope>NUCLEOTIDE SEQUENCE</scope>
</reference>
<name>A0AAV0NZA8_9ROSI</name>
<accession>A0AAV0NZA8</accession>
<keyword evidence="3" id="KW-1185">Reference proteome</keyword>
<proteinExistence type="predicted"/>
<feature type="compositionally biased region" description="Basic and acidic residues" evidence="1">
    <location>
        <begin position="97"/>
        <end position="107"/>
    </location>
</feature>
<organism evidence="2 3">
    <name type="scientific">Linum tenue</name>
    <dbReference type="NCBI Taxonomy" id="586396"/>
    <lineage>
        <taxon>Eukaryota</taxon>
        <taxon>Viridiplantae</taxon>
        <taxon>Streptophyta</taxon>
        <taxon>Embryophyta</taxon>
        <taxon>Tracheophyta</taxon>
        <taxon>Spermatophyta</taxon>
        <taxon>Magnoliopsida</taxon>
        <taxon>eudicotyledons</taxon>
        <taxon>Gunneridae</taxon>
        <taxon>Pentapetalae</taxon>
        <taxon>rosids</taxon>
        <taxon>fabids</taxon>
        <taxon>Malpighiales</taxon>
        <taxon>Linaceae</taxon>
        <taxon>Linum</taxon>
    </lineage>
</organism>
<feature type="compositionally biased region" description="Basic and acidic residues" evidence="1">
    <location>
        <begin position="9"/>
        <end position="25"/>
    </location>
</feature>
<comment type="caution">
    <text evidence="2">The sequence shown here is derived from an EMBL/GenBank/DDBJ whole genome shotgun (WGS) entry which is preliminary data.</text>
</comment>
<protein>
    <submittedName>
        <fullName evidence="2">Uncharacterized protein</fullName>
    </submittedName>
</protein>
<feature type="region of interest" description="Disordered" evidence="1">
    <location>
        <begin position="1"/>
        <end position="50"/>
    </location>
</feature>
<evidence type="ECO:0000313" key="3">
    <source>
        <dbReference type="Proteomes" id="UP001154282"/>
    </source>
</evidence>
<evidence type="ECO:0000256" key="1">
    <source>
        <dbReference type="SAM" id="MobiDB-lite"/>
    </source>
</evidence>
<feature type="compositionally biased region" description="Low complexity" evidence="1">
    <location>
        <begin position="26"/>
        <end position="38"/>
    </location>
</feature>